<gene>
    <name evidence="4" type="ORF">B0T16DRAFT_462371</name>
</gene>
<dbReference type="GO" id="GO:0016787">
    <property type="term" value="F:hydrolase activity"/>
    <property type="evidence" value="ECO:0007669"/>
    <property type="project" value="UniProtKB-KW"/>
</dbReference>
<dbReference type="Pfam" id="PF00326">
    <property type="entry name" value="Peptidase_S9"/>
    <property type="match status" value="1"/>
</dbReference>
<organism evidence="4 5">
    <name type="scientific">Cercophora newfieldiana</name>
    <dbReference type="NCBI Taxonomy" id="92897"/>
    <lineage>
        <taxon>Eukaryota</taxon>
        <taxon>Fungi</taxon>
        <taxon>Dikarya</taxon>
        <taxon>Ascomycota</taxon>
        <taxon>Pezizomycotina</taxon>
        <taxon>Sordariomycetes</taxon>
        <taxon>Sordariomycetidae</taxon>
        <taxon>Sordariales</taxon>
        <taxon>Lasiosphaeriaceae</taxon>
        <taxon>Cercophora</taxon>
    </lineage>
</organism>
<dbReference type="Proteomes" id="UP001174936">
    <property type="component" value="Unassembled WGS sequence"/>
</dbReference>
<name>A0AA39XSJ6_9PEZI</name>
<keyword evidence="1 4" id="KW-0378">Hydrolase</keyword>
<protein>
    <submittedName>
        <fullName evidence="4">Alpha/Beta hydrolase protein</fullName>
    </submittedName>
</protein>
<evidence type="ECO:0000313" key="4">
    <source>
        <dbReference type="EMBL" id="KAK0638607.1"/>
    </source>
</evidence>
<dbReference type="Pfam" id="PF07859">
    <property type="entry name" value="Abhydrolase_3"/>
    <property type="match status" value="1"/>
</dbReference>
<dbReference type="AlphaFoldDB" id="A0AA39XSJ6"/>
<comment type="caution">
    <text evidence="4">The sequence shown here is derived from an EMBL/GenBank/DDBJ whole genome shotgun (WGS) entry which is preliminary data.</text>
</comment>
<feature type="domain" description="Peptidase S9 prolyl oligopeptidase catalytic" evidence="2">
    <location>
        <begin position="255"/>
        <end position="331"/>
    </location>
</feature>
<dbReference type="InterPro" id="IPR001375">
    <property type="entry name" value="Peptidase_S9_cat"/>
</dbReference>
<evidence type="ECO:0000259" key="2">
    <source>
        <dbReference type="Pfam" id="PF00326"/>
    </source>
</evidence>
<dbReference type="SUPFAM" id="SSF53474">
    <property type="entry name" value="alpha/beta-Hydrolases"/>
    <property type="match status" value="1"/>
</dbReference>
<evidence type="ECO:0000256" key="1">
    <source>
        <dbReference type="ARBA" id="ARBA00022801"/>
    </source>
</evidence>
<dbReference type="Gene3D" id="3.40.50.1820">
    <property type="entry name" value="alpha/beta hydrolase"/>
    <property type="match status" value="1"/>
</dbReference>
<dbReference type="InterPro" id="IPR029058">
    <property type="entry name" value="AB_hydrolase_fold"/>
</dbReference>
<dbReference type="InterPro" id="IPR013094">
    <property type="entry name" value="AB_hydrolase_3"/>
</dbReference>
<sequence>MASYEYPPHTDHTVPLPGSGTNLSVRIWPADPSPTPSPLPFLLWTHGGGFIGGSHFMPLYWLDIGFRRAHDYHLISHNYRLAPQVSLDDQLADCLHVVAWLRENLPSILGVGRVDVDRYVLAGDSAGGLLVSLMGLHLHTPAPRAIIDIYGGADFPAMLALDRKDEAPAEWKGEFPAEKLEAFLEDRDQGKVLTDALSWMEMEQFTEEELSAHWKSEVKYDERIRMQAEAHIWRSLHPMGSEMLVRAVLHPEKFETKEKMDEKMMEMSPLHALRKVAETGGRYPPTAFLHGTGDEAVPWELSREMARVLKGMGVPVVERYPEGEPHVFDRKYTSTDVSGWEVDIQPIVDFVRHHVDA</sequence>
<dbReference type="PANTHER" id="PTHR48081:SF3">
    <property type="entry name" value="ALPHA_BETA HYDROLASE FOLD-3 DOMAIN-CONTAINING PROTEIN"/>
    <property type="match status" value="1"/>
</dbReference>
<dbReference type="InterPro" id="IPR050300">
    <property type="entry name" value="GDXG_lipolytic_enzyme"/>
</dbReference>
<feature type="domain" description="Alpha/beta hydrolase fold-3" evidence="3">
    <location>
        <begin position="42"/>
        <end position="157"/>
    </location>
</feature>
<reference evidence="4" key="1">
    <citation type="submission" date="2023-06" db="EMBL/GenBank/DDBJ databases">
        <title>Genome-scale phylogeny and comparative genomics of the fungal order Sordariales.</title>
        <authorList>
            <consortium name="Lawrence Berkeley National Laboratory"/>
            <person name="Hensen N."/>
            <person name="Bonometti L."/>
            <person name="Westerberg I."/>
            <person name="Brannstrom I.O."/>
            <person name="Guillou S."/>
            <person name="Cros-Aarteil S."/>
            <person name="Calhoun S."/>
            <person name="Haridas S."/>
            <person name="Kuo A."/>
            <person name="Mondo S."/>
            <person name="Pangilinan J."/>
            <person name="Riley R."/>
            <person name="Labutti K."/>
            <person name="Andreopoulos B."/>
            <person name="Lipzen A."/>
            <person name="Chen C."/>
            <person name="Yanf M."/>
            <person name="Daum C."/>
            <person name="Ng V."/>
            <person name="Clum A."/>
            <person name="Steindorff A."/>
            <person name="Ohm R."/>
            <person name="Martin F."/>
            <person name="Silar P."/>
            <person name="Natvig D."/>
            <person name="Lalanne C."/>
            <person name="Gautier V."/>
            <person name="Ament-Velasquez S.L."/>
            <person name="Kruys A."/>
            <person name="Hutchinson M.I."/>
            <person name="Powell A.J."/>
            <person name="Barry K."/>
            <person name="Miller A.N."/>
            <person name="Grigoriev I.V."/>
            <person name="Debuchy R."/>
            <person name="Gladieux P."/>
            <person name="Thoren M.H."/>
            <person name="Johannesson H."/>
        </authorList>
    </citation>
    <scope>NUCLEOTIDE SEQUENCE</scope>
    <source>
        <strain evidence="4">SMH2532-1</strain>
    </source>
</reference>
<accession>A0AA39XSJ6</accession>
<evidence type="ECO:0000259" key="3">
    <source>
        <dbReference type="Pfam" id="PF07859"/>
    </source>
</evidence>
<proteinExistence type="predicted"/>
<keyword evidence="5" id="KW-1185">Reference proteome</keyword>
<dbReference type="PANTHER" id="PTHR48081">
    <property type="entry name" value="AB HYDROLASE SUPERFAMILY PROTEIN C4A8.06C"/>
    <property type="match status" value="1"/>
</dbReference>
<evidence type="ECO:0000313" key="5">
    <source>
        <dbReference type="Proteomes" id="UP001174936"/>
    </source>
</evidence>
<dbReference type="EMBL" id="JAULSV010000007">
    <property type="protein sequence ID" value="KAK0638607.1"/>
    <property type="molecule type" value="Genomic_DNA"/>
</dbReference>